<evidence type="ECO:0000313" key="1">
    <source>
        <dbReference type="EMBL" id="KIM72112.1"/>
    </source>
</evidence>
<keyword evidence="2" id="KW-1185">Reference proteome</keyword>
<sequence length="134" mass="14361">MTTITLHNIALKLLPSSNFALPRDLQPVAKVVTGGNVVAESNTMSPGSENLWMLKVKSELPTDCASFSIEIAGLSHVQAKSFGLESVRITVNKIIAMADNKQRCSRCLDVKSVDGVLSFQLRAGFSVGSIQSEP</sequence>
<evidence type="ECO:0000313" key="2">
    <source>
        <dbReference type="Proteomes" id="UP000054166"/>
    </source>
</evidence>
<protein>
    <submittedName>
        <fullName evidence="1">Uncharacterized protein</fullName>
    </submittedName>
</protein>
<dbReference type="EMBL" id="KN833162">
    <property type="protein sequence ID" value="KIM72112.1"/>
    <property type="molecule type" value="Genomic_DNA"/>
</dbReference>
<reference evidence="1 2" key="1">
    <citation type="submission" date="2014-04" db="EMBL/GenBank/DDBJ databases">
        <authorList>
            <consortium name="DOE Joint Genome Institute"/>
            <person name="Kuo A."/>
            <person name="Tarkka M."/>
            <person name="Buscot F."/>
            <person name="Kohler A."/>
            <person name="Nagy L.G."/>
            <person name="Floudas D."/>
            <person name="Copeland A."/>
            <person name="Barry K.W."/>
            <person name="Cichocki N."/>
            <person name="Veneault-Fourrey C."/>
            <person name="LaButti K."/>
            <person name="Lindquist E.A."/>
            <person name="Lipzen A."/>
            <person name="Lundell T."/>
            <person name="Morin E."/>
            <person name="Murat C."/>
            <person name="Sun H."/>
            <person name="Tunlid A."/>
            <person name="Henrissat B."/>
            <person name="Grigoriev I.V."/>
            <person name="Hibbett D.S."/>
            <person name="Martin F."/>
            <person name="Nordberg H.P."/>
            <person name="Cantor M.N."/>
            <person name="Hua S.X."/>
        </authorList>
    </citation>
    <scope>NUCLEOTIDE SEQUENCE [LARGE SCALE GENOMIC DNA]</scope>
    <source>
        <strain evidence="1 2">F 1598</strain>
    </source>
</reference>
<dbReference type="OrthoDB" id="3310495at2759"/>
<accession>A0A0C3B4C2</accession>
<dbReference type="HOGENOM" id="CLU_122052_0_0_1"/>
<reference evidence="2" key="2">
    <citation type="submission" date="2015-01" db="EMBL/GenBank/DDBJ databases">
        <title>Evolutionary Origins and Diversification of the Mycorrhizal Mutualists.</title>
        <authorList>
            <consortium name="DOE Joint Genome Institute"/>
            <consortium name="Mycorrhizal Genomics Consortium"/>
            <person name="Kohler A."/>
            <person name="Kuo A."/>
            <person name="Nagy L.G."/>
            <person name="Floudas D."/>
            <person name="Copeland A."/>
            <person name="Barry K.W."/>
            <person name="Cichocki N."/>
            <person name="Veneault-Fourrey C."/>
            <person name="LaButti K."/>
            <person name="Lindquist E.A."/>
            <person name="Lipzen A."/>
            <person name="Lundell T."/>
            <person name="Morin E."/>
            <person name="Murat C."/>
            <person name="Riley R."/>
            <person name="Ohm R."/>
            <person name="Sun H."/>
            <person name="Tunlid A."/>
            <person name="Henrissat B."/>
            <person name="Grigoriev I.V."/>
            <person name="Hibbett D.S."/>
            <person name="Martin F."/>
        </authorList>
    </citation>
    <scope>NUCLEOTIDE SEQUENCE [LARGE SCALE GENOMIC DNA]</scope>
    <source>
        <strain evidence="2">F 1598</strain>
    </source>
</reference>
<gene>
    <name evidence="1" type="ORF">PILCRDRAFT_16430</name>
</gene>
<proteinExistence type="predicted"/>
<name>A0A0C3B4C2_PILCF</name>
<organism evidence="1 2">
    <name type="scientific">Piloderma croceum (strain F 1598)</name>
    <dbReference type="NCBI Taxonomy" id="765440"/>
    <lineage>
        <taxon>Eukaryota</taxon>
        <taxon>Fungi</taxon>
        <taxon>Dikarya</taxon>
        <taxon>Basidiomycota</taxon>
        <taxon>Agaricomycotina</taxon>
        <taxon>Agaricomycetes</taxon>
        <taxon>Agaricomycetidae</taxon>
        <taxon>Atheliales</taxon>
        <taxon>Atheliaceae</taxon>
        <taxon>Piloderma</taxon>
    </lineage>
</organism>
<dbReference type="Proteomes" id="UP000054166">
    <property type="component" value="Unassembled WGS sequence"/>
</dbReference>
<dbReference type="InParanoid" id="A0A0C3B4C2"/>
<dbReference type="AlphaFoldDB" id="A0A0C3B4C2"/>